<evidence type="ECO:0000256" key="2">
    <source>
        <dbReference type="SAM" id="SignalP"/>
    </source>
</evidence>
<reference evidence="4 5" key="1">
    <citation type="submission" date="2019-11" db="EMBL/GenBank/DDBJ databases">
        <title>Novel species isolated from a subtropical stream in China.</title>
        <authorList>
            <person name="Lu H."/>
        </authorList>
    </citation>
    <scope>NUCLEOTIDE SEQUENCE [LARGE SCALE GENOMIC DNA]</scope>
    <source>
        <strain evidence="4 5">FT92W</strain>
    </source>
</reference>
<evidence type="ECO:0000256" key="1">
    <source>
        <dbReference type="ARBA" id="ARBA00007689"/>
    </source>
</evidence>
<protein>
    <recommendedName>
        <fullName evidence="3">YCII-related domain-containing protein</fullName>
    </recommendedName>
</protein>
<keyword evidence="5" id="KW-1185">Reference proteome</keyword>
<sequence length="152" mass="16367">MLRNAILTATVLAAAVAGPLARADDKPVFDEALAKSVGADQRGMRSYVFVLLKTGPNKMAAGPERDAMFKGHFANIERLAKEKKLVAAGPFDGVDGWRGMFIFAVSDIEEVKKLVATDPVIGTGEMVAEYHKLYSSAALMMMNDLHGKLSKP</sequence>
<evidence type="ECO:0000313" key="4">
    <source>
        <dbReference type="EMBL" id="MRV72407.1"/>
    </source>
</evidence>
<organism evidence="4 5">
    <name type="scientific">Pseudoduganella rivuli</name>
    <dbReference type="NCBI Taxonomy" id="2666085"/>
    <lineage>
        <taxon>Bacteria</taxon>
        <taxon>Pseudomonadati</taxon>
        <taxon>Pseudomonadota</taxon>
        <taxon>Betaproteobacteria</taxon>
        <taxon>Burkholderiales</taxon>
        <taxon>Oxalobacteraceae</taxon>
        <taxon>Telluria group</taxon>
        <taxon>Pseudoduganella</taxon>
    </lineage>
</organism>
<feature type="signal peptide" evidence="2">
    <location>
        <begin position="1"/>
        <end position="23"/>
    </location>
</feature>
<gene>
    <name evidence="4" type="ORF">GJ700_11870</name>
</gene>
<dbReference type="EMBL" id="WKJJ01000006">
    <property type="protein sequence ID" value="MRV72407.1"/>
    <property type="molecule type" value="Genomic_DNA"/>
</dbReference>
<feature type="chain" id="PRO_5030652134" description="YCII-related domain-containing protein" evidence="2">
    <location>
        <begin position="24"/>
        <end position="152"/>
    </location>
</feature>
<keyword evidence="2" id="KW-0732">Signal</keyword>
<dbReference type="AlphaFoldDB" id="A0A7X2LTW8"/>
<proteinExistence type="inferred from homology"/>
<dbReference type="InterPro" id="IPR005545">
    <property type="entry name" value="YCII"/>
</dbReference>
<dbReference type="Proteomes" id="UP000446768">
    <property type="component" value="Unassembled WGS sequence"/>
</dbReference>
<evidence type="ECO:0000259" key="3">
    <source>
        <dbReference type="Pfam" id="PF03795"/>
    </source>
</evidence>
<comment type="similarity">
    <text evidence="1">Belongs to the YciI family.</text>
</comment>
<dbReference type="RefSeq" id="WP_154373910.1">
    <property type="nucleotide sequence ID" value="NZ_WKJJ01000006.1"/>
</dbReference>
<dbReference type="Gene3D" id="3.30.70.1060">
    <property type="entry name" value="Dimeric alpha+beta barrel"/>
    <property type="match status" value="1"/>
</dbReference>
<dbReference type="SUPFAM" id="SSF54909">
    <property type="entry name" value="Dimeric alpha+beta barrel"/>
    <property type="match status" value="1"/>
</dbReference>
<comment type="caution">
    <text evidence="4">The sequence shown here is derived from an EMBL/GenBank/DDBJ whole genome shotgun (WGS) entry which is preliminary data.</text>
</comment>
<feature type="domain" description="YCII-related" evidence="3">
    <location>
        <begin position="50"/>
        <end position="125"/>
    </location>
</feature>
<evidence type="ECO:0000313" key="5">
    <source>
        <dbReference type="Proteomes" id="UP000446768"/>
    </source>
</evidence>
<accession>A0A7X2LTW8</accession>
<name>A0A7X2LTW8_9BURK</name>
<dbReference type="InterPro" id="IPR011008">
    <property type="entry name" value="Dimeric_a/b-barrel"/>
</dbReference>
<dbReference type="Pfam" id="PF03795">
    <property type="entry name" value="YCII"/>
    <property type="match status" value="1"/>
</dbReference>